<dbReference type="InterPro" id="IPR046532">
    <property type="entry name" value="DUF6597"/>
</dbReference>
<dbReference type="PANTHER" id="PTHR46796:SF15">
    <property type="entry name" value="BLL1074 PROTEIN"/>
    <property type="match status" value="1"/>
</dbReference>
<dbReference type="Pfam" id="PF20240">
    <property type="entry name" value="DUF6597"/>
    <property type="match status" value="1"/>
</dbReference>
<dbReference type="Proteomes" id="UP000503540">
    <property type="component" value="Chromosome"/>
</dbReference>
<organism evidence="5 6">
    <name type="scientific">Nocardia arthritidis</name>
    <dbReference type="NCBI Taxonomy" id="228602"/>
    <lineage>
        <taxon>Bacteria</taxon>
        <taxon>Bacillati</taxon>
        <taxon>Actinomycetota</taxon>
        <taxon>Actinomycetes</taxon>
        <taxon>Mycobacteriales</taxon>
        <taxon>Nocardiaceae</taxon>
        <taxon>Nocardia</taxon>
    </lineage>
</organism>
<name>A0A6G9YQS5_9NOCA</name>
<dbReference type="KEGG" id="nah:F5544_38235"/>
<dbReference type="InterPro" id="IPR018060">
    <property type="entry name" value="HTH_AraC"/>
</dbReference>
<keyword evidence="2" id="KW-0238">DNA-binding</keyword>
<reference evidence="5 6" key="1">
    <citation type="journal article" date="2019" name="ACS Chem. Biol.">
        <title>Identification and Mobilization of a Cryptic Antibiotic Biosynthesis Gene Locus from a Human-Pathogenic Nocardia Isolate.</title>
        <authorList>
            <person name="Herisse M."/>
            <person name="Ishida K."/>
            <person name="Porter J.L."/>
            <person name="Howden B."/>
            <person name="Hertweck C."/>
            <person name="Stinear T.P."/>
            <person name="Pidot S.J."/>
        </authorList>
    </citation>
    <scope>NUCLEOTIDE SEQUENCE [LARGE SCALE GENOMIC DNA]</scope>
    <source>
        <strain evidence="5 6">AUSMDU00012717</strain>
    </source>
</reference>
<evidence type="ECO:0000259" key="4">
    <source>
        <dbReference type="PROSITE" id="PS01124"/>
    </source>
</evidence>
<dbReference type="RefSeq" id="WP_167477710.1">
    <property type="nucleotide sequence ID" value="NZ_CP046172.1"/>
</dbReference>
<evidence type="ECO:0000256" key="3">
    <source>
        <dbReference type="ARBA" id="ARBA00023163"/>
    </source>
</evidence>
<protein>
    <submittedName>
        <fullName evidence="5">Helix-turn-helix domain-containing protein</fullName>
    </submittedName>
</protein>
<dbReference type="SUPFAM" id="SSF46689">
    <property type="entry name" value="Homeodomain-like"/>
    <property type="match status" value="1"/>
</dbReference>
<evidence type="ECO:0000256" key="1">
    <source>
        <dbReference type="ARBA" id="ARBA00023015"/>
    </source>
</evidence>
<dbReference type="SMART" id="SM00342">
    <property type="entry name" value="HTH_ARAC"/>
    <property type="match status" value="1"/>
</dbReference>
<keyword evidence="1" id="KW-0805">Transcription regulation</keyword>
<dbReference type="PROSITE" id="PS01124">
    <property type="entry name" value="HTH_ARAC_FAMILY_2"/>
    <property type="match status" value="1"/>
</dbReference>
<proteinExistence type="predicted"/>
<accession>A0A6G9YQS5</accession>
<dbReference type="GO" id="GO:0003700">
    <property type="term" value="F:DNA-binding transcription factor activity"/>
    <property type="evidence" value="ECO:0007669"/>
    <property type="project" value="InterPro"/>
</dbReference>
<dbReference type="PANTHER" id="PTHR46796">
    <property type="entry name" value="HTH-TYPE TRANSCRIPTIONAL ACTIVATOR RHAS-RELATED"/>
    <property type="match status" value="1"/>
</dbReference>
<dbReference type="Gene3D" id="1.10.10.60">
    <property type="entry name" value="Homeodomain-like"/>
    <property type="match status" value="1"/>
</dbReference>
<dbReference type="GO" id="GO:0043565">
    <property type="term" value="F:sequence-specific DNA binding"/>
    <property type="evidence" value="ECO:0007669"/>
    <property type="project" value="InterPro"/>
</dbReference>
<evidence type="ECO:0000256" key="2">
    <source>
        <dbReference type="ARBA" id="ARBA00023125"/>
    </source>
</evidence>
<dbReference type="AlphaFoldDB" id="A0A6G9YQS5"/>
<gene>
    <name evidence="5" type="ORF">F5544_38235</name>
</gene>
<dbReference type="InterPro" id="IPR050204">
    <property type="entry name" value="AraC_XylS_family_regulators"/>
</dbReference>
<feature type="domain" description="HTH araC/xylS-type" evidence="4">
    <location>
        <begin position="180"/>
        <end position="265"/>
    </location>
</feature>
<evidence type="ECO:0000313" key="6">
    <source>
        <dbReference type="Proteomes" id="UP000503540"/>
    </source>
</evidence>
<sequence length="278" mass="29897">MAPTSETVLAAPAPALAGFIDSYRGYRMTGFAAGLHRGLPSPHMTFIASIGPAIDVVAQTKPDQAPDDYRCVLGGLQASAATIAHTGHQEGVSISLTPLGCRTLFGLPASELWDTSMECSEVAGPVGMRLWEELQGTTSWAQRFAICDRVLTALADPDRTVTPELTWAWRSIVRTGGAATVTQLADEIGWSRQHLTRRFAAEFGLGPKLAARITRFDKARRMIQRVPPYVSIAEVAASCGYYDQAHLNRDFADLVGCSPTAWLAGEIPSVQDAPGRLD</sequence>
<keyword evidence="3" id="KW-0804">Transcription</keyword>
<dbReference type="InterPro" id="IPR009057">
    <property type="entry name" value="Homeodomain-like_sf"/>
</dbReference>
<keyword evidence="6" id="KW-1185">Reference proteome</keyword>
<dbReference type="Pfam" id="PF12833">
    <property type="entry name" value="HTH_18"/>
    <property type="match status" value="1"/>
</dbReference>
<evidence type="ECO:0000313" key="5">
    <source>
        <dbReference type="EMBL" id="QIS15470.1"/>
    </source>
</evidence>
<dbReference type="EMBL" id="CP046172">
    <property type="protein sequence ID" value="QIS15470.1"/>
    <property type="molecule type" value="Genomic_DNA"/>
</dbReference>